<reference evidence="2 3" key="1">
    <citation type="submission" date="2024-04" db="EMBL/GenBank/DDBJ databases">
        <title>Tritrichomonas musculus Genome.</title>
        <authorList>
            <person name="Alves-Ferreira E."/>
            <person name="Grigg M."/>
            <person name="Lorenzi H."/>
            <person name="Galac M."/>
        </authorList>
    </citation>
    <scope>NUCLEOTIDE SEQUENCE [LARGE SCALE GENOMIC DNA]</scope>
    <source>
        <strain evidence="2 3">EAF2021</strain>
    </source>
</reference>
<sequence length="441" mass="53242">MIEMYPTLNPAEEQTPIAIEYAYFLEDGQQDPAKFNRYYFNFPQEWCTSNRGESIIGVRNIFMLARRRKIEFTLGVRKYRRDDYNALKRDNPKFTDDQIYKAIEEDKKSEVFISINSWLNQQNDLSEVWNDMRAAIEAKFEEFNISADKINKEHNSNLYDQETKLSIEQTNLVDEHDKLEIEIDNLIAQIFEEKDETIKADLQKQLNKANEDFEKNRKAITENAKEMERIREEIKLNEQKPTFIEEKEGLRRRDVQTDGFYNYDDNMFYEIFYSPTNGELVKDSKYKNYYVDLSISFRVRPKDNKLPYRRFDFDDVYNIGYESFNNHPEVFMDLSKPIKDKEGNIIRYEGKWMRELRFKNVWDRHSCTIYSSIAEQSNKYYLGNSQIYFNPIKYFKLNSTDQHFWIEFYSGRHNNIPILIPNNESFKIEMQFLPYKKMLYI</sequence>
<evidence type="ECO:0000256" key="1">
    <source>
        <dbReference type="SAM" id="Coils"/>
    </source>
</evidence>
<comment type="caution">
    <text evidence="2">The sequence shown here is derived from an EMBL/GenBank/DDBJ whole genome shotgun (WGS) entry which is preliminary data.</text>
</comment>
<feature type="coiled-coil region" evidence="1">
    <location>
        <begin position="169"/>
        <end position="240"/>
    </location>
</feature>
<protein>
    <submittedName>
        <fullName evidence="2">Uncharacterized protein</fullName>
    </submittedName>
</protein>
<gene>
    <name evidence="2" type="ORF">M9Y10_004684</name>
</gene>
<proteinExistence type="predicted"/>
<name>A0ABR2JJA3_9EUKA</name>
<dbReference type="Proteomes" id="UP001470230">
    <property type="component" value="Unassembled WGS sequence"/>
</dbReference>
<accession>A0ABR2JJA3</accession>
<organism evidence="2 3">
    <name type="scientific">Tritrichomonas musculus</name>
    <dbReference type="NCBI Taxonomy" id="1915356"/>
    <lineage>
        <taxon>Eukaryota</taxon>
        <taxon>Metamonada</taxon>
        <taxon>Parabasalia</taxon>
        <taxon>Tritrichomonadida</taxon>
        <taxon>Tritrichomonadidae</taxon>
        <taxon>Tritrichomonas</taxon>
    </lineage>
</organism>
<evidence type="ECO:0000313" key="3">
    <source>
        <dbReference type="Proteomes" id="UP001470230"/>
    </source>
</evidence>
<dbReference type="EMBL" id="JAPFFF010000011">
    <property type="protein sequence ID" value="KAK8877921.1"/>
    <property type="molecule type" value="Genomic_DNA"/>
</dbReference>
<keyword evidence="1" id="KW-0175">Coiled coil</keyword>
<evidence type="ECO:0000313" key="2">
    <source>
        <dbReference type="EMBL" id="KAK8877921.1"/>
    </source>
</evidence>
<keyword evidence="3" id="KW-1185">Reference proteome</keyword>